<proteinExistence type="predicted"/>
<evidence type="ECO:0000313" key="9">
    <source>
        <dbReference type="Proteomes" id="UP001410795"/>
    </source>
</evidence>
<dbReference type="InterPro" id="IPR050313">
    <property type="entry name" value="Carb_Metab_HTH_regulators"/>
</dbReference>
<dbReference type="GO" id="GO:0003677">
    <property type="term" value="F:DNA binding"/>
    <property type="evidence" value="ECO:0007669"/>
    <property type="project" value="UniProtKB-KW"/>
</dbReference>
<comment type="function">
    <text evidence="5">Repressor of the lactose catabolism operon. Galactose-6-phosphate is the inducer.</text>
</comment>
<dbReference type="PRINTS" id="PR00037">
    <property type="entry name" value="HTHLACR"/>
</dbReference>
<evidence type="ECO:0000256" key="4">
    <source>
        <dbReference type="ARBA" id="ARBA00023163"/>
    </source>
</evidence>
<name>A0ABP7BY02_9MICO</name>
<dbReference type="Gene3D" id="1.10.10.10">
    <property type="entry name" value="Winged helix-like DNA-binding domain superfamily/Winged helix DNA-binding domain"/>
    <property type="match status" value="1"/>
</dbReference>
<dbReference type="SUPFAM" id="SSF100950">
    <property type="entry name" value="NagB/RpiA/CoA transferase-like"/>
    <property type="match status" value="1"/>
</dbReference>
<dbReference type="PROSITE" id="PS51000">
    <property type="entry name" value="HTH_DEOR_2"/>
    <property type="match status" value="1"/>
</dbReference>
<organism evidence="8 9">
    <name type="scientific">Microbacterium marinilacus</name>
    <dbReference type="NCBI Taxonomy" id="415209"/>
    <lineage>
        <taxon>Bacteria</taxon>
        <taxon>Bacillati</taxon>
        <taxon>Actinomycetota</taxon>
        <taxon>Actinomycetes</taxon>
        <taxon>Micrococcales</taxon>
        <taxon>Microbacteriaceae</taxon>
        <taxon>Microbacterium</taxon>
    </lineage>
</organism>
<dbReference type="EMBL" id="BAAAYV010000025">
    <property type="protein sequence ID" value="GAA3670511.1"/>
    <property type="molecule type" value="Genomic_DNA"/>
</dbReference>
<dbReference type="Pfam" id="PF08220">
    <property type="entry name" value="HTH_DeoR"/>
    <property type="match status" value="1"/>
</dbReference>
<evidence type="ECO:0000256" key="3">
    <source>
        <dbReference type="ARBA" id="ARBA00023015"/>
    </source>
</evidence>
<dbReference type="SMART" id="SM01134">
    <property type="entry name" value="DeoRC"/>
    <property type="match status" value="1"/>
</dbReference>
<dbReference type="Gene3D" id="3.40.50.1360">
    <property type="match status" value="1"/>
</dbReference>
<keyword evidence="8" id="KW-0238">DNA-binding</keyword>
<dbReference type="InterPro" id="IPR036388">
    <property type="entry name" value="WH-like_DNA-bd_sf"/>
</dbReference>
<protein>
    <recommendedName>
        <fullName evidence="1">Lactose phosphotransferase system repressor</fullName>
    </recommendedName>
</protein>
<feature type="domain" description="HTH deoR-type" evidence="7">
    <location>
        <begin position="20"/>
        <end position="75"/>
    </location>
</feature>
<dbReference type="Proteomes" id="UP001410795">
    <property type="component" value="Unassembled WGS sequence"/>
</dbReference>
<evidence type="ECO:0000259" key="7">
    <source>
        <dbReference type="PROSITE" id="PS51000"/>
    </source>
</evidence>
<dbReference type="Pfam" id="PF00455">
    <property type="entry name" value="DeoRC"/>
    <property type="match status" value="1"/>
</dbReference>
<dbReference type="InterPro" id="IPR036390">
    <property type="entry name" value="WH_DNA-bd_sf"/>
</dbReference>
<dbReference type="PANTHER" id="PTHR30363">
    <property type="entry name" value="HTH-TYPE TRANSCRIPTIONAL REGULATOR SRLR-RELATED"/>
    <property type="match status" value="1"/>
</dbReference>
<reference evidence="9" key="1">
    <citation type="journal article" date="2019" name="Int. J. Syst. Evol. Microbiol.">
        <title>The Global Catalogue of Microorganisms (GCM) 10K type strain sequencing project: providing services to taxonomists for standard genome sequencing and annotation.</title>
        <authorList>
            <consortium name="The Broad Institute Genomics Platform"/>
            <consortium name="The Broad Institute Genome Sequencing Center for Infectious Disease"/>
            <person name="Wu L."/>
            <person name="Ma J."/>
        </authorList>
    </citation>
    <scope>NUCLEOTIDE SEQUENCE [LARGE SCALE GENOMIC DNA]</scope>
    <source>
        <strain evidence="9">JCM 16546</strain>
    </source>
</reference>
<evidence type="ECO:0000256" key="5">
    <source>
        <dbReference type="ARBA" id="ARBA00024937"/>
    </source>
</evidence>
<dbReference type="InterPro" id="IPR037171">
    <property type="entry name" value="NagB/RpiA_transferase-like"/>
</dbReference>
<keyword evidence="3" id="KW-0805">Transcription regulation</keyword>
<dbReference type="InterPro" id="IPR001034">
    <property type="entry name" value="DeoR_HTH"/>
</dbReference>
<keyword evidence="4" id="KW-0804">Transcription</keyword>
<evidence type="ECO:0000256" key="6">
    <source>
        <dbReference type="SAM" id="MobiDB-lite"/>
    </source>
</evidence>
<evidence type="ECO:0000256" key="2">
    <source>
        <dbReference type="ARBA" id="ARBA00022491"/>
    </source>
</evidence>
<keyword evidence="2" id="KW-0678">Repressor</keyword>
<feature type="region of interest" description="Disordered" evidence="6">
    <location>
        <begin position="1"/>
        <end position="21"/>
    </location>
</feature>
<sequence>MAPGRPQAKGGGAPMKQRRTQQRRDEILALATDVGLTNVDDLAERFGVTASTIRRDLATLSSDGRLARTYGGAISTSHLPEASLLQRRSEALDAKRSIVSWAAGQVERGESIFLDAGSTTALLARELTTRQTPATVTTSSLPVVSQLQSASALTVQCLGGRLRPLSGAFVGPLAEASLDRMSFDRAFISADGVTADRGLCEAELEQTRFKEIVARRTRSLYVLAHAAKLGHAPFDAWARLDLPWTLVTDEAAPESALDEFRAAGISVVVAPAVATA</sequence>
<dbReference type="SUPFAM" id="SSF46785">
    <property type="entry name" value="Winged helix' DNA-binding domain"/>
    <property type="match status" value="1"/>
</dbReference>
<evidence type="ECO:0000256" key="1">
    <source>
        <dbReference type="ARBA" id="ARBA00021390"/>
    </source>
</evidence>
<evidence type="ECO:0000313" key="8">
    <source>
        <dbReference type="EMBL" id="GAA3670511.1"/>
    </source>
</evidence>
<dbReference type="PANTHER" id="PTHR30363:SF4">
    <property type="entry name" value="GLYCEROL-3-PHOSPHATE REGULON REPRESSOR"/>
    <property type="match status" value="1"/>
</dbReference>
<dbReference type="InterPro" id="IPR014036">
    <property type="entry name" value="DeoR-like_C"/>
</dbReference>
<dbReference type="SMART" id="SM00420">
    <property type="entry name" value="HTH_DEOR"/>
    <property type="match status" value="1"/>
</dbReference>
<gene>
    <name evidence="8" type="ORF">GCM10022202_35860</name>
</gene>
<accession>A0ABP7BY02</accession>
<comment type="caution">
    <text evidence="8">The sequence shown here is derived from an EMBL/GenBank/DDBJ whole genome shotgun (WGS) entry which is preliminary data.</text>
</comment>
<keyword evidence="9" id="KW-1185">Reference proteome</keyword>